<keyword evidence="2" id="KW-1185">Reference proteome</keyword>
<evidence type="ECO:0000313" key="2">
    <source>
        <dbReference type="Proteomes" id="UP001142610"/>
    </source>
</evidence>
<name>A0A9X2RLI0_9PROT</name>
<dbReference type="Proteomes" id="UP001142610">
    <property type="component" value="Unassembled WGS sequence"/>
</dbReference>
<evidence type="ECO:0000313" key="1">
    <source>
        <dbReference type="EMBL" id="MCQ8186557.1"/>
    </source>
</evidence>
<proteinExistence type="predicted"/>
<protein>
    <submittedName>
        <fullName evidence="1">Uncharacterized protein</fullName>
    </submittedName>
</protein>
<organism evidence="1 2">
    <name type="scientific">Parvularcula maris</name>
    <dbReference type="NCBI Taxonomy" id="2965077"/>
    <lineage>
        <taxon>Bacteria</taxon>
        <taxon>Pseudomonadati</taxon>
        <taxon>Pseudomonadota</taxon>
        <taxon>Alphaproteobacteria</taxon>
        <taxon>Parvularculales</taxon>
        <taxon>Parvularculaceae</taxon>
        <taxon>Parvularcula</taxon>
    </lineage>
</organism>
<reference evidence="1" key="1">
    <citation type="submission" date="2022-07" db="EMBL/GenBank/DDBJ databases">
        <title>Parvularcula maris sp. nov., an algicidal bacterium isolated from seawater.</title>
        <authorList>
            <person name="Li F."/>
        </authorList>
    </citation>
    <scope>NUCLEOTIDE SEQUENCE</scope>
    <source>
        <strain evidence="1">BGMRC 0090</strain>
    </source>
</reference>
<sequence>MAALVPLLCSFANAQGSKGFDVPEWIGAHVADQAELLAGLIGLPRTPFVDLKYTGPEETTGLRTVHGRAEPERFSITLAGAWEDQHADARRQLTRNVAHETAHVFQYSLGEPNEARMLHEGFAEAMAVEALLSCAESCAGDGHGLEAKLRRQCGDALRMGILASQDSAERNYGCGGVLTLEGARAADLPVTELYRLFAAEGRDELALMRVLEKKAGKGFAISAKAFLYGDYRLAKPSAVYERLRAGQL</sequence>
<dbReference type="EMBL" id="JANIBC010000021">
    <property type="protein sequence ID" value="MCQ8186557.1"/>
    <property type="molecule type" value="Genomic_DNA"/>
</dbReference>
<gene>
    <name evidence="1" type="ORF">NOG11_14335</name>
</gene>
<accession>A0A9X2RLI0</accession>
<comment type="caution">
    <text evidence="1">The sequence shown here is derived from an EMBL/GenBank/DDBJ whole genome shotgun (WGS) entry which is preliminary data.</text>
</comment>
<dbReference type="AlphaFoldDB" id="A0A9X2RLI0"/>